<dbReference type="AlphaFoldDB" id="A0A5A7PMY1"/>
<evidence type="ECO:0000313" key="2">
    <source>
        <dbReference type="Proteomes" id="UP000325081"/>
    </source>
</evidence>
<gene>
    <name evidence="1" type="ORF">STAS_10460</name>
</gene>
<reference evidence="2" key="1">
    <citation type="journal article" date="2019" name="Curr. Biol.">
        <title>Genome Sequence of Striga asiatica Provides Insight into the Evolution of Plant Parasitism.</title>
        <authorList>
            <person name="Yoshida S."/>
            <person name="Kim S."/>
            <person name="Wafula E.K."/>
            <person name="Tanskanen J."/>
            <person name="Kim Y.M."/>
            <person name="Honaas L."/>
            <person name="Yang Z."/>
            <person name="Spallek T."/>
            <person name="Conn C.E."/>
            <person name="Ichihashi Y."/>
            <person name="Cheong K."/>
            <person name="Cui S."/>
            <person name="Der J.P."/>
            <person name="Gundlach H."/>
            <person name="Jiao Y."/>
            <person name="Hori C."/>
            <person name="Ishida J.K."/>
            <person name="Kasahara H."/>
            <person name="Kiba T."/>
            <person name="Kim M.S."/>
            <person name="Koo N."/>
            <person name="Laohavisit A."/>
            <person name="Lee Y.H."/>
            <person name="Lumba S."/>
            <person name="McCourt P."/>
            <person name="Mortimer J.C."/>
            <person name="Mutuku J.M."/>
            <person name="Nomura T."/>
            <person name="Sasaki-Sekimoto Y."/>
            <person name="Seto Y."/>
            <person name="Wang Y."/>
            <person name="Wakatake T."/>
            <person name="Sakakibara H."/>
            <person name="Demura T."/>
            <person name="Yamaguchi S."/>
            <person name="Yoneyama K."/>
            <person name="Manabe R.I."/>
            <person name="Nelson D.C."/>
            <person name="Schulman A.H."/>
            <person name="Timko M.P."/>
            <person name="dePamphilis C.W."/>
            <person name="Choi D."/>
            <person name="Shirasu K."/>
        </authorList>
    </citation>
    <scope>NUCLEOTIDE SEQUENCE [LARGE SCALE GENOMIC DNA]</scope>
    <source>
        <strain evidence="2">cv. UVA1</strain>
    </source>
</reference>
<organism evidence="1 2">
    <name type="scientific">Striga asiatica</name>
    <name type="common">Asiatic witchweed</name>
    <name type="synonym">Buchnera asiatica</name>
    <dbReference type="NCBI Taxonomy" id="4170"/>
    <lineage>
        <taxon>Eukaryota</taxon>
        <taxon>Viridiplantae</taxon>
        <taxon>Streptophyta</taxon>
        <taxon>Embryophyta</taxon>
        <taxon>Tracheophyta</taxon>
        <taxon>Spermatophyta</taxon>
        <taxon>Magnoliopsida</taxon>
        <taxon>eudicotyledons</taxon>
        <taxon>Gunneridae</taxon>
        <taxon>Pentapetalae</taxon>
        <taxon>asterids</taxon>
        <taxon>lamiids</taxon>
        <taxon>Lamiales</taxon>
        <taxon>Orobanchaceae</taxon>
        <taxon>Buchnereae</taxon>
        <taxon>Striga</taxon>
    </lineage>
</organism>
<dbReference type="EMBL" id="BKCP01004861">
    <property type="protein sequence ID" value="GER34253.1"/>
    <property type="molecule type" value="Genomic_DNA"/>
</dbReference>
<accession>A0A5A7PMY1</accession>
<keyword evidence="2" id="KW-1185">Reference proteome</keyword>
<proteinExistence type="predicted"/>
<evidence type="ECO:0000313" key="1">
    <source>
        <dbReference type="EMBL" id="GER34253.1"/>
    </source>
</evidence>
<protein>
    <submittedName>
        <fullName evidence="1">Arginine biosynthesis bifunctional protein ArgJ</fullName>
    </submittedName>
</protein>
<dbReference type="Proteomes" id="UP000325081">
    <property type="component" value="Unassembled WGS sequence"/>
</dbReference>
<sequence length="155" mass="17430">MHMFCPAVSFAVKRIVIGGRIFYRSRGKDTHTSIFVTPKTSVLSISIAVLLKHPIASKGRISSHKSFRKSKRVICYFKLYKEHDQREYNLVGPVEPAGTYASQGTTSMPYCGSFPRLPGPTGLTRCWCSRRVLRLINDELALLWVLPTVVGPCRD</sequence>
<name>A0A5A7PMY1_STRAF</name>
<comment type="caution">
    <text evidence="1">The sequence shown here is derived from an EMBL/GenBank/DDBJ whole genome shotgun (WGS) entry which is preliminary data.</text>
</comment>